<accession>A0A7S3LK74</accession>
<evidence type="ECO:0000256" key="1">
    <source>
        <dbReference type="SAM" id="MobiDB-lite"/>
    </source>
</evidence>
<proteinExistence type="predicted"/>
<feature type="compositionally biased region" description="Basic and acidic residues" evidence="1">
    <location>
        <begin position="59"/>
        <end position="80"/>
    </location>
</feature>
<dbReference type="Pfam" id="PF05176">
    <property type="entry name" value="ATP-synt_10"/>
    <property type="match status" value="1"/>
</dbReference>
<organism evidence="2">
    <name type="scientific">Aplanochytrium stocchinoi</name>
    <dbReference type="NCBI Taxonomy" id="215587"/>
    <lineage>
        <taxon>Eukaryota</taxon>
        <taxon>Sar</taxon>
        <taxon>Stramenopiles</taxon>
        <taxon>Bigyra</taxon>
        <taxon>Labyrinthulomycetes</taxon>
        <taxon>Thraustochytrida</taxon>
        <taxon>Thraustochytriidae</taxon>
        <taxon>Aplanochytrium</taxon>
    </lineage>
</organism>
<dbReference type="GO" id="GO:0033615">
    <property type="term" value="P:mitochondrial proton-transporting ATP synthase complex assembly"/>
    <property type="evidence" value="ECO:0007669"/>
    <property type="project" value="TreeGrafter"/>
</dbReference>
<dbReference type="PANTHER" id="PTHR28106:SF1">
    <property type="entry name" value="MITOCHONDRIAL ATPASE COMPLEX SUBUNIT ATP10"/>
    <property type="match status" value="1"/>
</dbReference>
<reference evidence="2" key="1">
    <citation type="submission" date="2021-01" db="EMBL/GenBank/DDBJ databases">
        <authorList>
            <person name="Corre E."/>
            <person name="Pelletier E."/>
            <person name="Niang G."/>
            <person name="Scheremetjew M."/>
            <person name="Finn R."/>
            <person name="Kale V."/>
            <person name="Holt S."/>
            <person name="Cochrane G."/>
            <person name="Meng A."/>
            <person name="Brown T."/>
            <person name="Cohen L."/>
        </authorList>
    </citation>
    <scope>NUCLEOTIDE SEQUENCE</scope>
    <source>
        <strain evidence="2">GSBS06</strain>
    </source>
</reference>
<dbReference type="PANTHER" id="PTHR28106">
    <property type="entry name" value="MITOCHONDRIAL ATPASE COMPLEX SUBUNIT ATP10"/>
    <property type="match status" value="1"/>
</dbReference>
<dbReference type="GO" id="GO:0005743">
    <property type="term" value="C:mitochondrial inner membrane"/>
    <property type="evidence" value="ECO:0007669"/>
    <property type="project" value="TreeGrafter"/>
</dbReference>
<name>A0A7S3LK74_9STRA</name>
<gene>
    <name evidence="2" type="ORF">ASTO00021_LOCUS1598</name>
</gene>
<dbReference type="AlphaFoldDB" id="A0A7S3LK74"/>
<protein>
    <recommendedName>
        <fullName evidence="3">Thioredoxin domain-containing protein</fullName>
    </recommendedName>
</protein>
<evidence type="ECO:0008006" key="3">
    <source>
        <dbReference type="Google" id="ProtNLM"/>
    </source>
</evidence>
<evidence type="ECO:0000313" key="2">
    <source>
        <dbReference type="EMBL" id="CAE0431260.1"/>
    </source>
</evidence>
<sequence length="279" mass="32211">MASVLSLSPSRLGVTALNINFARCGYRHNGVFSANHKYLYIKLTSTSTSRRIFSSQRQGEPEEKENATDNSIEERRKRSREITNEMKARIRQGPFYRFGADVDKMGSKVFKTPEKLFDKKRSASIPKLTIETLADTTFELPSKEINKPTLLIVAFNELGFRMAQTWREPIERHFGSGEELHSAFRVLELSVVEGWHFKMFPKLMKTLFKRSVDPSRYGQFASFSGNFEKYKEALGIKNTLVCYVYLIDRKGRIRWRADSEAEMQDALRLVENLKAISLE</sequence>
<dbReference type="InterPro" id="IPR007849">
    <property type="entry name" value="ATP10"/>
</dbReference>
<dbReference type="EMBL" id="HBIN01002428">
    <property type="protein sequence ID" value="CAE0431260.1"/>
    <property type="molecule type" value="Transcribed_RNA"/>
</dbReference>
<feature type="region of interest" description="Disordered" evidence="1">
    <location>
        <begin position="52"/>
        <end position="80"/>
    </location>
</feature>